<dbReference type="Proteomes" id="UP000051213">
    <property type="component" value="Unassembled WGS sequence"/>
</dbReference>
<dbReference type="EMBL" id="LICA01000274">
    <property type="protein sequence ID" value="KRO93316.1"/>
    <property type="molecule type" value="Genomic_DNA"/>
</dbReference>
<dbReference type="PROSITE" id="PS50943">
    <property type="entry name" value="HTH_CROC1"/>
    <property type="match status" value="1"/>
</dbReference>
<dbReference type="Gene3D" id="1.10.260.40">
    <property type="entry name" value="lambda repressor-like DNA-binding domains"/>
    <property type="match status" value="1"/>
</dbReference>
<dbReference type="CDD" id="cd00093">
    <property type="entry name" value="HTH_XRE"/>
    <property type="match status" value="1"/>
</dbReference>
<evidence type="ECO:0000259" key="2">
    <source>
        <dbReference type="PROSITE" id="PS50943"/>
    </source>
</evidence>
<sequence>MVKKLRDRNGWTQEQLAECCGLNVRTIQRVESGRKASLETLQSLASVFEVDILKLTEEITVIDKESENWKVLPWWFRANMFGIYKKRTVVWCELVMLFTGFVYWIFLQDPSVAAIMFLAAYITGWIVRYGDKNHAW</sequence>
<evidence type="ECO:0000313" key="3">
    <source>
        <dbReference type="EMBL" id="KRO93316.1"/>
    </source>
</evidence>
<dbReference type="InterPro" id="IPR001387">
    <property type="entry name" value="Cro/C1-type_HTH"/>
</dbReference>
<dbReference type="SUPFAM" id="SSF47413">
    <property type="entry name" value="lambda repressor-like DNA-binding domains"/>
    <property type="match status" value="1"/>
</dbReference>
<proteinExistence type="predicted"/>
<accession>A0A0R2U2M6</accession>
<protein>
    <submittedName>
        <fullName evidence="3">DNA-binding protein</fullName>
    </submittedName>
</protein>
<dbReference type="SMART" id="SM00530">
    <property type="entry name" value="HTH_XRE"/>
    <property type="match status" value="1"/>
</dbReference>
<feature type="transmembrane region" description="Helical" evidence="1">
    <location>
        <begin position="88"/>
        <end position="106"/>
    </location>
</feature>
<dbReference type="AlphaFoldDB" id="A0A0R2U2M6"/>
<dbReference type="InterPro" id="IPR010982">
    <property type="entry name" value="Lambda_DNA-bd_dom_sf"/>
</dbReference>
<feature type="domain" description="HTH cro/C1-type" evidence="2">
    <location>
        <begin position="2"/>
        <end position="55"/>
    </location>
</feature>
<dbReference type="GO" id="GO:0003677">
    <property type="term" value="F:DNA binding"/>
    <property type="evidence" value="ECO:0007669"/>
    <property type="project" value="UniProtKB-KW"/>
</dbReference>
<organism evidence="3 4">
    <name type="scientific">SAR92 bacterium BACL26 MAG-121220-bin70</name>
    <dbReference type="NCBI Taxonomy" id="1655626"/>
    <lineage>
        <taxon>Bacteria</taxon>
        <taxon>Pseudomonadati</taxon>
        <taxon>Pseudomonadota</taxon>
        <taxon>Gammaproteobacteria</taxon>
        <taxon>Cellvibrionales</taxon>
        <taxon>Porticoccaceae</taxon>
        <taxon>SAR92 clade</taxon>
    </lineage>
</organism>
<keyword evidence="3" id="KW-0238">DNA-binding</keyword>
<keyword evidence="1" id="KW-1133">Transmembrane helix</keyword>
<evidence type="ECO:0000313" key="4">
    <source>
        <dbReference type="Proteomes" id="UP000051213"/>
    </source>
</evidence>
<reference evidence="3 4" key="1">
    <citation type="submission" date="2015-10" db="EMBL/GenBank/DDBJ databases">
        <title>Metagenome-Assembled Genomes uncover a global brackish microbiome.</title>
        <authorList>
            <person name="Hugerth L.W."/>
            <person name="Larsson J."/>
            <person name="Alneberg J."/>
            <person name="Lindh M.V."/>
            <person name="Legrand C."/>
            <person name="Pinhassi J."/>
            <person name="Andersson A.F."/>
        </authorList>
    </citation>
    <scope>NUCLEOTIDE SEQUENCE [LARGE SCALE GENOMIC DNA]</scope>
    <source>
        <strain evidence="3">BACL26 MAG-121220-bin70</strain>
    </source>
</reference>
<keyword evidence="1" id="KW-0472">Membrane</keyword>
<comment type="caution">
    <text evidence="3">The sequence shown here is derived from an EMBL/GenBank/DDBJ whole genome shotgun (WGS) entry which is preliminary data.</text>
</comment>
<keyword evidence="1" id="KW-0812">Transmembrane</keyword>
<gene>
    <name evidence="3" type="ORF">ABS24_05730</name>
</gene>
<dbReference type="Pfam" id="PF01381">
    <property type="entry name" value="HTH_3"/>
    <property type="match status" value="1"/>
</dbReference>
<name>A0A0R2U2M6_9GAMM</name>
<evidence type="ECO:0000256" key="1">
    <source>
        <dbReference type="SAM" id="Phobius"/>
    </source>
</evidence>
<feature type="transmembrane region" description="Helical" evidence="1">
    <location>
        <begin position="112"/>
        <end position="130"/>
    </location>
</feature>